<evidence type="ECO:0000313" key="2">
    <source>
        <dbReference type="Proteomes" id="UP001482620"/>
    </source>
</evidence>
<keyword evidence="2" id="KW-1185">Reference proteome</keyword>
<name>A0ABV0UI98_9TELE</name>
<dbReference type="Proteomes" id="UP001482620">
    <property type="component" value="Unassembled WGS sequence"/>
</dbReference>
<comment type="caution">
    <text evidence="1">The sequence shown here is derived from an EMBL/GenBank/DDBJ whole genome shotgun (WGS) entry which is preliminary data.</text>
</comment>
<organism evidence="1 2">
    <name type="scientific">Ilyodon furcidens</name>
    <name type="common">goldbreast splitfin</name>
    <dbReference type="NCBI Taxonomy" id="33524"/>
    <lineage>
        <taxon>Eukaryota</taxon>
        <taxon>Metazoa</taxon>
        <taxon>Chordata</taxon>
        <taxon>Craniata</taxon>
        <taxon>Vertebrata</taxon>
        <taxon>Euteleostomi</taxon>
        <taxon>Actinopterygii</taxon>
        <taxon>Neopterygii</taxon>
        <taxon>Teleostei</taxon>
        <taxon>Neoteleostei</taxon>
        <taxon>Acanthomorphata</taxon>
        <taxon>Ovalentaria</taxon>
        <taxon>Atherinomorphae</taxon>
        <taxon>Cyprinodontiformes</taxon>
        <taxon>Goodeidae</taxon>
        <taxon>Ilyodon</taxon>
    </lineage>
</organism>
<evidence type="ECO:0000313" key="1">
    <source>
        <dbReference type="EMBL" id="MEQ2244756.1"/>
    </source>
</evidence>
<accession>A0ABV0UI98</accession>
<proteinExistence type="predicted"/>
<gene>
    <name evidence="1" type="ORF">ILYODFUR_020459</name>
</gene>
<reference evidence="1 2" key="1">
    <citation type="submission" date="2021-06" db="EMBL/GenBank/DDBJ databases">
        <authorList>
            <person name="Palmer J.M."/>
        </authorList>
    </citation>
    <scope>NUCLEOTIDE SEQUENCE [LARGE SCALE GENOMIC DNA]</scope>
    <source>
        <strain evidence="2">if_2019</strain>
        <tissue evidence="1">Muscle</tissue>
    </source>
</reference>
<sequence>MPLSASDSTDKHILQIRQTLEDYPVSSLCCRLQVAAAAVFALYHVRGMTSTLIVSVDGKVERIHVNYRMNVYLKGAKVKVLEWPLQITDLSQLFVTKSQIT</sequence>
<dbReference type="EMBL" id="JAHRIQ010071625">
    <property type="protein sequence ID" value="MEQ2244756.1"/>
    <property type="molecule type" value="Genomic_DNA"/>
</dbReference>
<protein>
    <submittedName>
        <fullName evidence="1">Uncharacterized protein</fullName>
    </submittedName>
</protein>